<dbReference type="InterPro" id="IPR029058">
    <property type="entry name" value="AB_hydrolase_fold"/>
</dbReference>
<accession>A0A2S6HAH7</accession>
<dbReference type="Pfam" id="PF00975">
    <property type="entry name" value="Thioesterase"/>
    <property type="match status" value="1"/>
</dbReference>
<evidence type="ECO:0000256" key="1">
    <source>
        <dbReference type="ARBA" id="ARBA00007169"/>
    </source>
</evidence>
<sequence length="275" mass="30612">MRSENLDSPFTPQQPSADAAKVHGTIKFNDWITCPTPNPAAPLRLFCLPFAGGGASIFRAWGRALSPAIEVCPIQLPGRENRFREPAHTDVLPLAEILANQIQLYADKPFILFGHSMGALLAFELTKILQRQNAPLPLMLFLSAHRAAHLPPRRTPMHALPDEEFIEKLRRFGGFPDEILEHQELLDFLLPTLRADLTLCDSYRYIPDAPLNCPLQLYAGRQDTEVSPEEIEAWNEHTTQAANLHVFPGGHFFLRSDADALMQAIAKASAQIGPL</sequence>
<dbReference type="Gene3D" id="3.40.50.1820">
    <property type="entry name" value="alpha/beta hydrolase"/>
    <property type="match status" value="1"/>
</dbReference>
<reference evidence="3 4" key="1">
    <citation type="submission" date="2018-02" db="EMBL/GenBank/DDBJ databases">
        <title>Subsurface microbial communities from deep shales in Ohio and West Virginia, USA.</title>
        <authorList>
            <person name="Wrighton K."/>
        </authorList>
    </citation>
    <scope>NUCLEOTIDE SEQUENCE [LARGE SCALE GENOMIC DNA]</scope>
    <source>
        <strain evidence="3 4">OWC-DMM</strain>
    </source>
</reference>
<dbReference type="PANTHER" id="PTHR11487">
    <property type="entry name" value="THIOESTERASE"/>
    <property type="match status" value="1"/>
</dbReference>
<dbReference type="EMBL" id="PTIZ01000009">
    <property type="protein sequence ID" value="PPK74494.1"/>
    <property type="molecule type" value="Genomic_DNA"/>
</dbReference>
<proteinExistence type="inferred from homology"/>
<dbReference type="InterPro" id="IPR001031">
    <property type="entry name" value="Thioesterase"/>
</dbReference>
<dbReference type="PANTHER" id="PTHR11487:SF0">
    <property type="entry name" value="S-ACYL FATTY ACID SYNTHASE THIOESTERASE, MEDIUM CHAIN"/>
    <property type="match status" value="1"/>
</dbReference>
<dbReference type="GO" id="GO:0008610">
    <property type="term" value="P:lipid biosynthetic process"/>
    <property type="evidence" value="ECO:0007669"/>
    <property type="project" value="TreeGrafter"/>
</dbReference>
<dbReference type="InterPro" id="IPR012223">
    <property type="entry name" value="TEII"/>
</dbReference>
<dbReference type="AlphaFoldDB" id="A0A2S6HAH7"/>
<feature type="domain" description="Thioesterase" evidence="2">
    <location>
        <begin position="44"/>
        <end position="266"/>
    </location>
</feature>
<protein>
    <submittedName>
        <fullName evidence="3">Surfactin synthase thioesterase subunit</fullName>
    </submittedName>
</protein>
<gene>
    <name evidence="3" type="ORF">B0F87_109141</name>
</gene>
<dbReference type="RefSeq" id="WP_104429833.1">
    <property type="nucleotide sequence ID" value="NZ_PTIZ01000009.1"/>
</dbReference>
<dbReference type="SUPFAM" id="SSF53474">
    <property type="entry name" value="alpha/beta-Hydrolases"/>
    <property type="match status" value="1"/>
</dbReference>
<evidence type="ECO:0000313" key="3">
    <source>
        <dbReference type="EMBL" id="PPK74494.1"/>
    </source>
</evidence>
<evidence type="ECO:0000313" key="4">
    <source>
        <dbReference type="Proteomes" id="UP000240010"/>
    </source>
</evidence>
<comment type="similarity">
    <text evidence="1">Belongs to the thioesterase family.</text>
</comment>
<organism evidence="3 4">
    <name type="scientific">Methylobacter tundripaludum</name>
    <dbReference type="NCBI Taxonomy" id="173365"/>
    <lineage>
        <taxon>Bacteria</taxon>
        <taxon>Pseudomonadati</taxon>
        <taxon>Pseudomonadota</taxon>
        <taxon>Gammaproteobacteria</taxon>
        <taxon>Methylococcales</taxon>
        <taxon>Methylococcaceae</taxon>
        <taxon>Methylobacter</taxon>
    </lineage>
</organism>
<dbReference type="Proteomes" id="UP000240010">
    <property type="component" value="Unassembled WGS sequence"/>
</dbReference>
<name>A0A2S6HAH7_9GAMM</name>
<comment type="caution">
    <text evidence="3">The sequence shown here is derived from an EMBL/GenBank/DDBJ whole genome shotgun (WGS) entry which is preliminary data.</text>
</comment>
<evidence type="ECO:0000259" key="2">
    <source>
        <dbReference type="Pfam" id="PF00975"/>
    </source>
</evidence>